<proteinExistence type="predicted"/>
<evidence type="ECO:0000256" key="14">
    <source>
        <dbReference type="PROSITE-ProRule" id="PRU00461"/>
    </source>
</evidence>
<dbReference type="WBParaSite" id="Hba_04253">
    <property type="protein sequence ID" value="Hba_04253"/>
    <property type="gene ID" value="Hba_04253"/>
</dbReference>
<evidence type="ECO:0000256" key="13">
    <source>
        <dbReference type="PROSITE-ProRule" id="PRU00124"/>
    </source>
</evidence>
<name>A0A1I7WGY1_HETBA</name>
<dbReference type="AlphaFoldDB" id="A0A1I7WGY1"/>
<dbReference type="Pfam" id="PF00057">
    <property type="entry name" value="Ldl_recept_a"/>
    <property type="match status" value="2"/>
</dbReference>
<dbReference type="Pfam" id="PF00058">
    <property type="entry name" value="Ldl_recept_b"/>
    <property type="match status" value="1"/>
</dbReference>
<dbReference type="Gene3D" id="2.10.25.10">
    <property type="entry name" value="Laminin"/>
    <property type="match status" value="1"/>
</dbReference>
<evidence type="ECO:0000256" key="1">
    <source>
        <dbReference type="ARBA" id="ARBA00004167"/>
    </source>
</evidence>
<evidence type="ECO:0000256" key="4">
    <source>
        <dbReference type="ARBA" id="ARBA00022583"/>
    </source>
</evidence>
<sequence length="1031" mass="118534">MHTFSSQPAGLWRVNLDGRNTIRILDSGSTMPFGIALDTHMKTLYLLDRFLGNIHAVDYEKQYPTRRIIHDKMLTSVSNMAFFGGYLYLVSGRQLTILDVVNPYIRDAIHHEFKEQINHIIINHKLQQEGLSLINNRCIEGEAHDSLLVFSHTGISGILGIQLPISANIEALKDCTKTILWKYFMIGVVKWIAQDWHMIKQRETYTILMEVLFHLHGLICYYRFFHFFFRFMLSYQHSTVFHTVHLVSLLLTNMYFGLMSVFLHIFSQCDLLGFFFQQHLSALSITVVAFNSVFLCLVKELGAKQFYADVLTDSSQMEMTKRGVLFFVKVLEVFITANTSFVDSAACNSSLEFSCLSGECVDRHKLCDGRRDCEDASDEDVKGICGKFYFSRFMCILVLRYSQKYCSIFIICMFRITNYSILFRPLSFYILERPSCRYNEFMCNSGKCIPLQQEHCEELRFFFAPSGHQIVQTNISASYHKVCKGNNQFPCLDGKCIRKTYVCDGFISFLAAIHVSCNLTSSFLCVDGSKCIPQFLECDGYNDCVDNSDEHEHCGTVCDGKADCRNKDDEGAFCHDKYVIFAAFSLLSDLGKPYYLSTCEGMCEQICSLRPDGSGYTCACHTGYILMNDGRSCEKGDPCSFGNCSQHCIPHGHNRHCYCDIGFEMSLDGFIFRFSCIAVDVQRPFILFTDRVNINQINHELLPSRPVLSDLHNAVAFDYLYHIEDKISLFWTDVDLGVIQTVIYHLYLRLSLQVFKQITLKASLVLSKPRTIYRATAEGLAVDWITSNVYWVDSNFDDIEVILLDGSMHATVVSGDMVNPRALALDPSSGYMFWTDWEGAHPRIERATLSGNGRKILYKFRGVGDSPLGLTCDIVARRIYWVDVESAYSHILVVLFMFIMVSRRELDVICFSRRWYSIHTITYDGRDHVEVVGKYVLDPLSIDIFENYIYWTDRWHKHIGRVSLYIENLDWRVSYSCNKWNGTQINTIEKTSTRPLCIKVVHRSKQPRYVTLMVLCRNNSCFGIFICMVKF</sequence>
<protein>
    <submittedName>
        <fullName evidence="18">EGF-like domain-containing protein</fullName>
    </submittedName>
</protein>
<dbReference type="SMART" id="SM00135">
    <property type="entry name" value="LY"/>
    <property type="match status" value="4"/>
</dbReference>
<evidence type="ECO:0000256" key="3">
    <source>
        <dbReference type="ARBA" id="ARBA00022536"/>
    </source>
</evidence>
<evidence type="ECO:0000256" key="10">
    <source>
        <dbReference type="ARBA" id="ARBA00023157"/>
    </source>
</evidence>
<evidence type="ECO:0000313" key="18">
    <source>
        <dbReference type="WBParaSite" id="Hba_04253"/>
    </source>
</evidence>
<dbReference type="SUPFAM" id="SSF57424">
    <property type="entry name" value="LDL receptor-like module"/>
    <property type="match status" value="2"/>
</dbReference>
<feature type="repeat" description="LDL-receptor class B" evidence="14">
    <location>
        <begin position="787"/>
        <end position="829"/>
    </location>
</feature>
<keyword evidence="12" id="KW-0325">Glycoprotein</keyword>
<dbReference type="InterPro" id="IPR000033">
    <property type="entry name" value="LDLR_classB_rpt"/>
</dbReference>
<keyword evidence="17" id="KW-1185">Reference proteome</keyword>
<keyword evidence="10 13" id="KW-1015">Disulfide bond</keyword>
<dbReference type="InterPro" id="IPR026823">
    <property type="entry name" value="cEGF"/>
</dbReference>
<dbReference type="Proteomes" id="UP000095283">
    <property type="component" value="Unplaced"/>
</dbReference>
<dbReference type="PROSITE" id="PS51120">
    <property type="entry name" value="LDLRB"/>
    <property type="match status" value="1"/>
</dbReference>
<dbReference type="PANTHER" id="PTHR22722:SF14">
    <property type="entry name" value="MEGALIN, ISOFORM A"/>
    <property type="match status" value="1"/>
</dbReference>
<dbReference type="PROSITE" id="PS01186">
    <property type="entry name" value="EGF_2"/>
    <property type="match status" value="1"/>
</dbReference>
<feature type="transmembrane region" description="Helical" evidence="15">
    <location>
        <begin position="205"/>
        <end position="225"/>
    </location>
</feature>
<keyword evidence="11" id="KW-0675">Receptor</keyword>
<evidence type="ECO:0000256" key="11">
    <source>
        <dbReference type="ARBA" id="ARBA00023170"/>
    </source>
</evidence>
<dbReference type="InterPro" id="IPR051221">
    <property type="entry name" value="LDLR-related"/>
</dbReference>
<keyword evidence="7" id="KW-0677">Repeat</keyword>
<evidence type="ECO:0000256" key="12">
    <source>
        <dbReference type="ARBA" id="ARBA00023180"/>
    </source>
</evidence>
<keyword evidence="4" id="KW-0254">Endocytosis</keyword>
<dbReference type="GO" id="GO:0005041">
    <property type="term" value="F:low-density lipoprotein particle receptor activity"/>
    <property type="evidence" value="ECO:0007669"/>
    <property type="project" value="TreeGrafter"/>
</dbReference>
<feature type="transmembrane region" description="Helical" evidence="15">
    <location>
        <begin position="408"/>
        <end position="431"/>
    </location>
</feature>
<feature type="transmembrane region" description="Helical" evidence="15">
    <location>
        <begin position="246"/>
        <end position="267"/>
    </location>
</feature>
<dbReference type="InterPro" id="IPR036055">
    <property type="entry name" value="LDL_receptor-like_sf"/>
</dbReference>
<dbReference type="InterPro" id="IPR023415">
    <property type="entry name" value="LDLR_class-A_CS"/>
</dbReference>
<evidence type="ECO:0000256" key="2">
    <source>
        <dbReference type="ARBA" id="ARBA00004308"/>
    </source>
</evidence>
<dbReference type="GO" id="GO:0006897">
    <property type="term" value="P:endocytosis"/>
    <property type="evidence" value="ECO:0007669"/>
    <property type="project" value="UniProtKB-KW"/>
</dbReference>
<evidence type="ECO:0000256" key="8">
    <source>
        <dbReference type="ARBA" id="ARBA00022989"/>
    </source>
</evidence>
<dbReference type="GO" id="GO:0005886">
    <property type="term" value="C:plasma membrane"/>
    <property type="evidence" value="ECO:0007669"/>
    <property type="project" value="TreeGrafter"/>
</dbReference>
<dbReference type="GO" id="GO:0043235">
    <property type="term" value="C:receptor complex"/>
    <property type="evidence" value="ECO:0007669"/>
    <property type="project" value="TreeGrafter"/>
</dbReference>
<accession>A0A1I7WGY1</accession>
<dbReference type="CDD" id="cd00112">
    <property type="entry name" value="LDLa"/>
    <property type="match status" value="2"/>
</dbReference>
<dbReference type="SMART" id="SM00181">
    <property type="entry name" value="EGF"/>
    <property type="match status" value="2"/>
</dbReference>
<dbReference type="PROSITE" id="PS50068">
    <property type="entry name" value="LDLRA_2"/>
    <property type="match status" value="2"/>
</dbReference>
<feature type="domain" description="EGF-like" evidence="16">
    <location>
        <begin position="618"/>
        <end position="633"/>
    </location>
</feature>
<evidence type="ECO:0000256" key="6">
    <source>
        <dbReference type="ARBA" id="ARBA00022729"/>
    </source>
</evidence>
<evidence type="ECO:0000256" key="15">
    <source>
        <dbReference type="SAM" id="Phobius"/>
    </source>
</evidence>
<keyword evidence="3" id="KW-0245">EGF-like domain</keyword>
<dbReference type="PANTHER" id="PTHR22722">
    <property type="entry name" value="LOW-DENSITY LIPOPROTEIN RECEPTOR-RELATED PROTEIN 2-RELATED"/>
    <property type="match status" value="1"/>
</dbReference>
<evidence type="ECO:0000259" key="16">
    <source>
        <dbReference type="PROSITE" id="PS01186"/>
    </source>
</evidence>
<comment type="subcellular location">
    <subcellularLocation>
        <location evidence="2">Endomembrane system</location>
    </subcellularLocation>
    <subcellularLocation>
        <location evidence="1">Membrane</location>
        <topology evidence="1">Single-pass membrane protein</topology>
    </subcellularLocation>
</comment>
<organism evidence="17 18">
    <name type="scientific">Heterorhabditis bacteriophora</name>
    <name type="common">Entomopathogenic nematode worm</name>
    <dbReference type="NCBI Taxonomy" id="37862"/>
    <lineage>
        <taxon>Eukaryota</taxon>
        <taxon>Metazoa</taxon>
        <taxon>Ecdysozoa</taxon>
        <taxon>Nematoda</taxon>
        <taxon>Chromadorea</taxon>
        <taxon>Rhabditida</taxon>
        <taxon>Rhabditina</taxon>
        <taxon>Rhabditomorpha</taxon>
        <taxon>Strongyloidea</taxon>
        <taxon>Heterorhabditidae</taxon>
        <taxon>Heterorhabditis</taxon>
    </lineage>
</organism>
<keyword evidence="6" id="KW-0732">Signal</keyword>
<evidence type="ECO:0000256" key="7">
    <source>
        <dbReference type="ARBA" id="ARBA00022737"/>
    </source>
</evidence>
<dbReference type="PRINTS" id="PR00261">
    <property type="entry name" value="LDLRECEPTOR"/>
</dbReference>
<dbReference type="PROSITE" id="PS01209">
    <property type="entry name" value="LDLRA_1"/>
    <property type="match status" value="2"/>
</dbReference>
<comment type="caution">
    <text evidence="13">Lacks conserved residue(s) required for the propagation of feature annotation.</text>
</comment>
<keyword evidence="5 15" id="KW-0812">Transmembrane</keyword>
<evidence type="ECO:0000313" key="17">
    <source>
        <dbReference type="Proteomes" id="UP000095283"/>
    </source>
</evidence>
<dbReference type="InterPro" id="IPR000742">
    <property type="entry name" value="EGF"/>
</dbReference>
<evidence type="ECO:0000256" key="5">
    <source>
        <dbReference type="ARBA" id="ARBA00022692"/>
    </source>
</evidence>
<reference evidence="18" key="1">
    <citation type="submission" date="2016-11" db="UniProtKB">
        <authorList>
            <consortium name="WormBaseParasite"/>
        </authorList>
    </citation>
    <scope>IDENTIFICATION</scope>
</reference>
<dbReference type="SMART" id="SM00192">
    <property type="entry name" value="LDLa"/>
    <property type="match status" value="4"/>
</dbReference>
<keyword evidence="9 15" id="KW-0472">Membrane</keyword>
<keyword evidence="8 15" id="KW-1133">Transmembrane helix</keyword>
<evidence type="ECO:0000256" key="9">
    <source>
        <dbReference type="ARBA" id="ARBA00023136"/>
    </source>
</evidence>
<dbReference type="InterPro" id="IPR002172">
    <property type="entry name" value="LDrepeatLR_classA_rpt"/>
</dbReference>
<dbReference type="Gene3D" id="2.120.10.30">
    <property type="entry name" value="TolB, C-terminal domain"/>
    <property type="match status" value="2"/>
</dbReference>
<dbReference type="SUPFAM" id="SSF63825">
    <property type="entry name" value="YWTD domain"/>
    <property type="match status" value="2"/>
</dbReference>
<feature type="transmembrane region" description="Helical" evidence="15">
    <location>
        <begin position="279"/>
        <end position="298"/>
    </location>
</feature>
<dbReference type="InterPro" id="IPR011042">
    <property type="entry name" value="6-blade_b-propeller_TolB-like"/>
</dbReference>
<feature type="disulfide bond" evidence="13">
    <location>
        <begin position="355"/>
        <end position="373"/>
    </location>
</feature>
<dbReference type="Gene3D" id="4.10.400.10">
    <property type="entry name" value="Low-density Lipoprotein Receptor"/>
    <property type="match status" value="3"/>
</dbReference>
<dbReference type="Pfam" id="PF12662">
    <property type="entry name" value="cEGF"/>
    <property type="match status" value="1"/>
</dbReference>